<protein>
    <submittedName>
        <fullName evidence="4">TetR family transcriptional regulator</fullName>
    </submittedName>
</protein>
<gene>
    <name evidence="4" type="ORF">LHA26_02760</name>
</gene>
<keyword evidence="5" id="KW-1185">Reference proteome</keyword>
<dbReference type="InterPro" id="IPR023772">
    <property type="entry name" value="DNA-bd_HTH_TetR-type_CS"/>
</dbReference>
<dbReference type="InterPro" id="IPR040804">
    <property type="entry name" value="TetR_C_18"/>
</dbReference>
<evidence type="ECO:0000256" key="1">
    <source>
        <dbReference type="ARBA" id="ARBA00023125"/>
    </source>
</evidence>
<organism evidence="4 5">
    <name type="scientific">Sphingomonas morindae</name>
    <dbReference type="NCBI Taxonomy" id="1541170"/>
    <lineage>
        <taxon>Bacteria</taxon>
        <taxon>Pseudomonadati</taxon>
        <taxon>Pseudomonadota</taxon>
        <taxon>Alphaproteobacteria</taxon>
        <taxon>Sphingomonadales</taxon>
        <taxon>Sphingomonadaceae</taxon>
        <taxon>Sphingomonas</taxon>
    </lineage>
</organism>
<keyword evidence="1 2" id="KW-0238">DNA-binding</keyword>
<name>A0ABY4X937_9SPHN</name>
<dbReference type="Pfam" id="PF00440">
    <property type="entry name" value="TetR_N"/>
    <property type="match status" value="1"/>
</dbReference>
<dbReference type="PANTHER" id="PTHR30055">
    <property type="entry name" value="HTH-TYPE TRANSCRIPTIONAL REGULATOR RUTR"/>
    <property type="match status" value="1"/>
</dbReference>
<feature type="domain" description="HTH tetR-type" evidence="3">
    <location>
        <begin position="19"/>
        <end position="79"/>
    </location>
</feature>
<dbReference type="Proteomes" id="UP001056937">
    <property type="component" value="Chromosome 1"/>
</dbReference>
<evidence type="ECO:0000259" key="3">
    <source>
        <dbReference type="PROSITE" id="PS50977"/>
    </source>
</evidence>
<dbReference type="PROSITE" id="PS01081">
    <property type="entry name" value="HTH_TETR_1"/>
    <property type="match status" value="1"/>
</dbReference>
<dbReference type="Pfam" id="PF17923">
    <property type="entry name" value="TetR_C_18"/>
    <property type="match status" value="1"/>
</dbReference>
<evidence type="ECO:0000313" key="4">
    <source>
        <dbReference type="EMBL" id="USI73418.1"/>
    </source>
</evidence>
<evidence type="ECO:0000256" key="2">
    <source>
        <dbReference type="PROSITE-ProRule" id="PRU00335"/>
    </source>
</evidence>
<dbReference type="Gene3D" id="1.10.357.10">
    <property type="entry name" value="Tetracycline Repressor, domain 2"/>
    <property type="match status" value="1"/>
</dbReference>
<accession>A0ABY4X937</accession>
<dbReference type="PANTHER" id="PTHR30055:SF201">
    <property type="entry name" value="TRANSCRIPTIONAL REGULATORY PROTEIN"/>
    <property type="match status" value="1"/>
</dbReference>
<dbReference type="InterPro" id="IPR009057">
    <property type="entry name" value="Homeodomain-like_sf"/>
</dbReference>
<proteinExistence type="predicted"/>
<evidence type="ECO:0000313" key="5">
    <source>
        <dbReference type="Proteomes" id="UP001056937"/>
    </source>
</evidence>
<dbReference type="SUPFAM" id="SSF46689">
    <property type="entry name" value="Homeodomain-like"/>
    <property type="match status" value="1"/>
</dbReference>
<feature type="DNA-binding region" description="H-T-H motif" evidence="2">
    <location>
        <begin position="42"/>
        <end position="61"/>
    </location>
</feature>
<dbReference type="EMBL" id="CP084930">
    <property type="protein sequence ID" value="USI73418.1"/>
    <property type="molecule type" value="Genomic_DNA"/>
</dbReference>
<dbReference type="RefSeq" id="WP_252167228.1">
    <property type="nucleotide sequence ID" value="NZ_CP084930.1"/>
</dbReference>
<dbReference type="InterPro" id="IPR001647">
    <property type="entry name" value="HTH_TetR"/>
</dbReference>
<reference evidence="4" key="1">
    <citation type="journal article" date="2022" name="Toxins">
        <title>Genomic Analysis of Sphingopyxis sp. USTB-05 for Biodegrading Cyanobacterial Hepatotoxins.</title>
        <authorList>
            <person name="Liu C."/>
            <person name="Xu Q."/>
            <person name="Zhao Z."/>
            <person name="Zhang H."/>
            <person name="Liu X."/>
            <person name="Yin C."/>
            <person name="Liu Y."/>
            <person name="Yan H."/>
        </authorList>
    </citation>
    <scope>NUCLEOTIDE SEQUENCE</scope>
    <source>
        <strain evidence="4">NBD5</strain>
    </source>
</reference>
<sequence length="208" mass="22422">MARNTDISSRKRPQQARSADLVEAVLTAAVQVLTAEGPDRFTTARVAERAGVSIGSLYQYFPNKAAILFRLQSDEWRENRARLHAILADAAMPPATRLRRLAHGFIRSECAEAAIRLALEEAAPRYREAPEAEAARGEGASALEAFLAEAAPAAPAAQRRLAAGLMKTSLSAAGSHFSATPRTEPEIHAFAEALADMLCAYLERLARA</sequence>
<dbReference type="InterPro" id="IPR050109">
    <property type="entry name" value="HTH-type_TetR-like_transc_reg"/>
</dbReference>
<dbReference type="PRINTS" id="PR00455">
    <property type="entry name" value="HTHTETR"/>
</dbReference>
<dbReference type="PROSITE" id="PS50977">
    <property type="entry name" value="HTH_TETR_2"/>
    <property type="match status" value="1"/>
</dbReference>